<sequence>MNDEIMTIKGLSSYLKINEKTLYKLAKQGRLPGVKIGGM</sequence>
<gene>
    <name evidence="2" type="ORF">DRJ04_07370</name>
</gene>
<protein>
    <recommendedName>
        <fullName evidence="1">Helix-turn-helix domain-containing protein</fullName>
    </recommendedName>
</protein>
<evidence type="ECO:0000313" key="3">
    <source>
        <dbReference type="Proteomes" id="UP000280417"/>
    </source>
</evidence>
<dbReference type="GO" id="GO:0003677">
    <property type="term" value="F:DNA binding"/>
    <property type="evidence" value="ECO:0007669"/>
    <property type="project" value="InterPro"/>
</dbReference>
<feature type="domain" description="Helix-turn-helix" evidence="1">
    <location>
        <begin position="6"/>
        <end position="38"/>
    </location>
</feature>
<dbReference type="Pfam" id="PF12728">
    <property type="entry name" value="HTH_17"/>
    <property type="match status" value="1"/>
</dbReference>
<name>A0A662DCR1_UNCAE</name>
<dbReference type="EMBL" id="QMQA01000218">
    <property type="protein sequence ID" value="RLE11806.1"/>
    <property type="molecule type" value="Genomic_DNA"/>
</dbReference>
<dbReference type="InterPro" id="IPR041657">
    <property type="entry name" value="HTH_17"/>
</dbReference>
<dbReference type="AlphaFoldDB" id="A0A662DCR1"/>
<dbReference type="InterPro" id="IPR010093">
    <property type="entry name" value="SinI_DNA-bd"/>
</dbReference>
<organism evidence="2 3">
    <name type="scientific">Aerophobetes bacterium</name>
    <dbReference type="NCBI Taxonomy" id="2030807"/>
    <lineage>
        <taxon>Bacteria</taxon>
        <taxon>Candidatus Aerophobota</taxon>
    </lineage>
</organism>
<dbReference type="Proteomes" id="UP000280417">
    <property type="component" value="Unassembled WGS sequence"/>
</dbReference>
<dbReference type="NCBIfam" id="TIGR01764">
    <property type="entry name" value="excise"/>
    <property type="match status" value="1"/>
</dbReference>
<comment type="caution">
    <text evidence="2">The sequence shown here is derived from an EMBL/GenBank/DDBJ whole genome shotgun (WGS) entry which is preliminary data.</text>
</comment>
<reference evidence="2 3" key="1">
    <citation type="submission" date="2018-06" db="EMBL/GenBank/DDBJ databases">
        <title>Extensive metabolic versatility and redundancy in microbially diverse, dynamic hydrothermal sediments.</title>
        <authorList>
            <person name="Dombrowski N."/>
            <person name="Teske A."/>
            <person name="Baker B.J."/>
        </authorList>
    </citation>
    <scope>NUCLEOTIDE SEQUENCE [LARGE SCALE GENOMIC DNA]</scope>
    <source>
        <strain evidence="2">B3_G15</strain>
    </source>
</reference>
<accession>A0A662DCR1</accession>
<evidence type="ECO:0000259" key="1">
    <source>
        <dbReference type="Pfam" id="PF12728"/>
    </source>
</evidence>
<proteinExistence type="predicted"/>
<evidence type="ECO:0000313" key="2">
    <source>
        <dbReference type="EMBL" id="RLE11806.1"/>
    </source>
</evidence>